<dbReference type="Proteomes" id="UP000598820">
    <property type="component" value="Unassembled WGS sequence"/>
</dbReference>
<dbReference type="EMBL" id="JACWZY010000014">
    <property type="protein sequence ID" value="MBD2702431.1"/>
    <property type="molecule type" value="Genomic_DNA"/>
</dbReference>
<dbReference type="RefSeq" id="WP_190888273.1">
    <property type="nucleotide sequence ID" value="NZ_JACWZY010000014.1"/>
</dbReference>
<accession>A0A927ARL3</accession>
<name>A0A927ARL3_9BACT</name>
<comment type="caution">
    <text evidence="1">The sequence shown here is derived from an EMBL/GenBank/DDBJ whole genome shotgun (WGS) entry which is preliminary data.</text>
</comment>
<reference evidence="1" key="1">
    <citation type="submission" date="2020-09" db="EMBL/GenBank/DDBJ databases">
        <authorList>
            <person name="Kim M.K."/>
        </authorList>
    </citation>
    <scope>NUCLEOTIDE SEQUENCE</scope>
    <source>
        <strain evidence="1">BT702</strain>
    </source>
</reference>
<organism evidence="1 2">
    <name type="scientific">Spirosoma profusum</name>
    <dbReference type="NCBI Taxonomy" id="2771354"/>
    <lineage>
        <taxon>Bacteria</taxon>
        <taxon>Pseudomonadati</taxon>
        <taxon>Bacteroidota</taxon>
        <taxon>Cytophagia</taxon>
        <taxon>Cytophagales</taxon>
        <taxon>Cytophagaceae</taxon>
        <taxon>Spirosoma</taxon>
    </lineage>
</organism>
<dbReference type="AlphaFoldDB" id="A0A927ARL3"/>
<keyword evidence="2" id="KW-1185">Reference proteome</keyword>
<proteinExistence type="predicted"/>
<evidence type="ECO:0000313" key="1">
    <source>
        <dbReference type="EMBL" id="MBD2702431.1"/>
    </source>
</evidence>
<gene>
    <name evidence="1" type="ORF">IC229_17415</name>
</gene>
<evidence type="ECO:0000313" key="2">
    <source>
        <dbReference type="Proteomes" id="UP000598820"/>
    </source>
</evidence>
<sequence>MATPYAVCTFRATFLAVLITSFFVSGCKKNGGFGTDVDPRDQYVGTYDGGYQSSIKLATLEFPPESGTTSIVITKGSNAKELYIEVKLNRPFKVTAELEGNGFKVIDRSRDQITININGKASNYEGDFSATGVFDKNQIAITTTTETVQTGSTVSRIEAITGTKK</sequence>
<protein>
    <submittedName>
        <fullName evidence="1">Uncharacterized protein</fullName>
    </submittedName>
</protein>